<dbReference type="OMA" id="HKWELDI"/>
<name>G0WF70_NAUDC</name>
<dbReference type="GO" id="GO:1905348">
    <property type="term" value="C:endonuclease complex"/>
    <property type="evidence" value="ECO:0007669"/>
    <property type="project" value="EnsemblFungi"/>
</dbReference>
<feature type="region of interest" description="Disordered" evidence="1">
    <location>
        <begin position="204"/>
        <end position="234"/>
    </location>
</feature>
<reference evidence="2 3" key="1">
    <citation type="journal article" date="2011" name="Proc. Natl. Acad. Sci. U.S.A.">
        <title>Evolutionary erosion of yeast sex chromosomes by mating-type switching accidents.</title>
        <authorList>
            <person name="Gordon J.L."/>
            <person name="Armisen D."/>
            <person name="Proux-Wera E."/>
            <person name="Oheigeartaigh S.S."/>
            <person name="Byrne K.P."/>
            <person name="Wolfe K.H."/>
        </authorList>
    </citation>
    <scope>NUCLEOTIDE SEQUENCE [LARGE SCALE GENOMIC DNA]</scope>
    <source>
        <strain evidence="3">ATCC 10597 / BCRC 20456 / CBS 421 / NBRC 0211 / NRRL Y-12639</strain>
    </source>
</reference>
<dbReference type="EMBL" id="HE580274">
    <property type="protein sequence ID" value="CCD26431.1"/>
    <property type="molecule type" value="Genomic_DNA"/>
</dbReference>
<dbReference type="HOGENOM" id="CLU_091781_0_0_1"/>
<protein>
    <submittedName>
        <fullName evidence="2">Uncharacterized protein</fullName>
    </submittedName>
</protein>
<evidence type="ECO:0000313" key="3">
    <source>
        <dbReference type="Proteomes" id="UP000000689"/>
    </source>
</evidence>
<dbReference type="Proteomes" id="UP000000689">
    <property type="component" value="Chromosome 8"/>
</dbReference>
<evidence type="ECO:0000256" key="1">
    <source>
        <dbReference type="SAM" id="MobiDB-lite"/>
    </source>
</evidence>
<dbReference type="OrthoDB" id="4034365at2759"/>
<dbReference type="STRING" id="1071378.G0WF70"/>
<dbReference type="InterPro" id="IPR021624">
    <property type="entry name" value="Saw1"/>
</dbReference>
<keyword evidence="3" id="KW-1185">Reference proteome</keyword>
<accession>G0WF70</accession>
<proteinExistence type="predicted"/>
<dbReference type="eggNOG" id="ENOG502S0N2">
    <property type="taxonomic scope" value="Eukaryota"/>
</dbReference>
<dbReference type="GO" id="GO:0000403">
    <property type="term" value="F:Y-form DNA binding"/>
    <property type="evidence" value="ECO:0007669"/>
    <property type="project" value="EnsemblFungi"/>
</dbReference>
<organism evidence="2 3">
    <name type="scientific">Naumovozyma dairenensis (strain ATCC 10597 / BCRC 20456 / CBS 421 / NBRC 0211 / NRRL Y-12639)</name>
    <name type="common">Saccharomyces dairenensis</name>
    <dbReference type="NCBI Taxonomy" id="1071378"/>
    <lineage>
        <taxon>Eukaryota</taxon>
        <taxon>Fungi</taxon>
        <taxon>Dikarya</taxon>
        <taxon>Ascomycota</taxon>
        <taxon>Saccharomycotina</taxon>
        <taxon>Saccharomycetes</taxon>
        <taxon>Saccharomycetales</taxon>
        <taxon>Saccharomycetaceae</taxon>
        <taxon>Naumovozyma</taxon>
    </lineage>
</organism>
<dbReference type="AlphaFoldDB" id="G0WF70"/>
<evidence type="ECO:0000313" key="2">
    <source>
        <dbReference type="EMBL" id="CCD26431.1"/>
    </source>
</evidence>
<dbReference type="GO" id="GO:0000736">
    <property type="term" value="P:double-strand break repair via single-strand annealing, removal of nonhomologous ends"/>
    <property type="evidence" value="ECO:0007669"/>
    <property type="project" value="EnsemblFungi"/>
</dbReference>
<dbReference type="GO" id="GO:0070338">
    <property type="term" value="F:5'-flap-structured DNA binding"/>
    <property type="evidence" value="ECO:0007669"/>
    <property type="project" value="EnsemblFungi"/>
</dbReference>
<sequence length="265" mass="30501">MTLSVATIRISKRTILPIRIFINRKRLLGNKSSDPNNNDEKTSFQAPLLSNNSIICLRSPITRIYLSNQDMERLCLEIKDTIILILYELTSPKLLKNVLNKLRIGSSMDFQKDVIPNIIDASSSDGNKFLNVPVVTITRISKTKYKLHFKQNWELDIFIKSFKLLTKIRHYLLFTDETIGVAQSLGLVPKRKILLMEQKSSKIATDDTESNEDNTTPYILQENEENGGQEEEESKPIITFKYNPIITLNECISVHVLQRPRRHKT</sequence>
<dbReference type="Pfam" id="PF11561">
    <property type="entry name" value="Saw1"/>
    <property type="match status" value="1"/>
</dbReference>
<dbReference type="GeneID" id="11495962"/>
<dbReference type="GO" id="GO:0000405">
    <property type="term" value="F:bubble DNA binding"/>
    <property type="evidence" value="ECO:0007669"/>
    <property type="project" value="EnsemblFungi"/>
</dbReference>
<gene>
    <name evidence="2" type="primary">NDAI0H02570</name>
    <name evidence="2" type="ordered locus">NDAI_0H02570</name>
</gene>
<dbReference type="GO" id="GO:0070337">
    <property type="term" value="F:3'-flap-structured DNA binding"/>
    <property type="evidence" value="ECO:0007669"/>
    <property type="project" value="EnsemblFungi"/>
</dbReference>
<feature type="compositionally biased region" description="Acidic residues" evidence="1">
    <location>
        <begin position="222"/>
        <end position="233"/>
    </location>
</feature>
<dbReference type="KEGG" id="ndi:NDAI_0H02570"/>
<dbReference type="RefSeq" id="XP_003671674.1">
    <property type="nucleotide sequence ID" value="XM_003671626.1"/>
</dbReference>